<proteinExistence type="predicted"/>
<protein>
    <submittedName>
        <fullName evidence="1">DUF2851 family protein</fullName>
    </submittedName>
</protein>
<sequence>MNEDILSFIWRFQYFHSAGLETDEKMRLSVIRTGNKNRNAGPDFSEACVLIDGIQWIGNIEIHVRSSDWYKHSHEKNAAYESVVLHVVWENDEPVIRQDGTLLPTLKLNGLVRPSVLERYMRLQQDADPIPCASLFPDVSAIIKTAMLDSVLAERLHKKSEEVYELLAENRQDWEETAYQWIARHFGFKLNDAAFSGLIKKITCKIIRKSNMDILHTEALLFGCAGLLPENSENQYVKELKTEFRFLSAKYNLSDKIMPPHEWKFAKLRPAGFPTVRLAQFAQLFTRKGSLFSQLISAKTYTELQSVFRLEQSAYWREHYIFDKKAASKVPFMGKDAINLLIMNAAVPLLAAYSRQRQKPELMERIVHLLTEMPAENNRITREWNKVGMCVTSAADSQALVEWYNHYCTNRKCLACSVGAALVRGV</sequence>
<organism evidence="1 2">
    <name type="scientific">Dyadobacter sediminis</name>
    <dbReference type="NCBI Taxonomy" id="1493691"/>
    <lineage>
        <taxon>Bacteria</taxon>
        <taxon>Pseudomonadati</taxon>
        <taxon>Bacteroidota</taxon>
        <taxon>Cytophagia</taxon>
        <taxon>Cytophagales</taxon>
        <taxon>Spirosomataceae</taxon>
        <taxon>Dyadobacter</taxon>
    </lineage>
</organism>
<dbReference type="RefSeq" id="WP_138279687.1">
    <property type="nucleotide sequence ID" value="NZ_BMGE01000001.1"/>
</dbReference>
<evidence type="ECO:0000313" key="1">
    <source>
        <dbReference type="EMBL" id="TLU95993.1"/>
    </source>
</evidence>
<evidence type="ECO:0000313" key="2">
    <source>
        <dbReference type="Proteomes" id="UP000309788"/>
    </source>
</evidence>
<dbReference type="Pfam" id="PF11013">
    <property type="entry name" value="DUF2851"/>
    <property type="match status" value="1"/>
</dbReference>
<comment type="caution">
    <text evidence="1">The sequence shown here is derived from an EMBL/GenBank/DDBJ whole genome shotgun (WGS) entry which is preliminary data.</text>
</comment>
<gene>
    <name evidence="1" type="ORF">FEM55_02255</name>
</gene>
<dbReference type="EMBL" id="VCEI01000011">
    <property type="protein sequence ID" value="TLU95993.1"/>
    <property type="molecule type" value="Genomic_DNA"/>
</dbReference>
<dbReference type="AlphaFoldDB" id="A0A5R9KIE2"/>
<keyword evidence="2" id="KW-1185">Reference proteome</keyword>
<dbReference type="OrthoDB" id="1005072at2"/>
<dbReference type="InterPro" id="IPR021272">
    <property type="entry name" value="DUF2851"/>
</dbReference>
<dbReference type="Proteomes" id="UP000309788">
    <property type="component" value="Unassembled WGS sequence"/>
</dbReference>
<accession>A0A5R9KIE2</accession>
<reference evidence="1 2" key="1">
    <citation type="submission" date="2019-05" db="EMBL/GenBank/DDBJ databases">
        <authorList>
            <person name="Qu J.-H."/>
        </authorList>
    </citation>
    <scope>NUCLEOTIDE SEQUENCE [LARGE SCALE GENOMIC DNA]</scope>
    <source>
        <strain evidence="1 2">Z12</strain>
    </source>
</reference>
<name>A0A5R9KIE2_9BACT</name>